<comment type="caution">
    <text evidence="9">The sequence shown here is derived from an EMBL/GenBank/DDBJ whole genome shotgun (WGS) entry which is preliminary data.</text>
</comment>
<comment type="similarity">
    <text evidence="2">Belongs to the MgtC/SapB family.</text>
</comment>
<evidence type="ECO:0000256" key="2">
    <source>
        <dbReference type="ARBA" id="ARBA00009298"/>
    </source>
</evidence>
<reference evidence="9" key="2">
    <citation type="submission" date="2021-04" db="EMBL/GenBank/DDBJ databases">
        <authorList>
            <person name="Gilroy R."/>
        </authorList>
    </citation>
    <scope>NUCLEOTIDE SEQUENCE</scope>
    <source>
        <strain evidence="9">B5-657</strain>
    </source>
</reference>
<dbReference type="PANTHER" id="PTHR33778:SF1">
    <property type="entry name" value="MAGNESIUM TRANSPORTER YHID-RELATED"/>
    <property type="match status" value="1"/>
</dbReference>
<protein>
    <submittedName>
        <fullName evidence="9">MgtC/SapB family protein</fullName>
    </submittedName>
</protein>
<reference evidence="9" key="1">
    <citation type="journal article" date="2021" name="PeerJ">
        <title>Extensive microbial diversity within the chicken gut microbiome revealed by metagenomics and culture.</title>
        <authorList>
            <person name="Gilroy R."/>
            <person name="Ravi A."/>
            <person name="Getino M."/>
            <person name="Pursley I."/>
            <person name="Horton D.L."/>
            <person name="Alikhan N.F."/>
            <person name="Baker D."/>
            <person name="Gharbi K."/>
            <person name="Hall N."/>
            <person name="Watson M."/>
            <person name="Adriaenssens E.M."/>
            <person name="Foster-Nyarko E."/>
            <person name="Jarju S."/>
            <person name="Secka A."/>
            <person name="Antonio M."/>
            <person name="Oren A."/>
            <person name="Chaudhuri R.R."/>
            <person name="La Ragione R."/>
            <person name="Hildebrand F."/>
            <person name="Pallen M.J."/>
        </authorList>
    </citation>
    <scope>NUCLEOTIDE SEQUENCE</scope>
    <source>
        <strain evidence="9">B5-657</strain>
    </source>
</reference>
<evidence type="ECO:0000259" key="8">
    <source>
        <dbReference type="Pfam" id="PF02308"/>
    </source>
</evidence>
<organism evidence="9 10">
    <name type="scientific">Candidatus Cellulosilyticum pullistercoris</name>
    <dbReference type="NCBI Taxonomy" id="2838521"/>
    <lineage>
        <taxon>Bacteria</taxon>
        <taxon>Bacillati</taxon>
        <taxon>Bacillota</taxon>
        <taxon>Clostridia</taxon>
        <taxon>Lachnospirales</taxon>
        <taxon>Cellulosilyticaceae</taxon>
        <taxon>Cellulosilyticum</taxon>
    </lineage>
</organism>
<feature type="transmembrane region" description="Helical" evidence="7">
    <location>
        <begin position="75"/>
        <end position="94"/>
    </location>
</feature>
<feature type="transmembrane region" description="Helical" evidence="7">
    <location>
        <begin position="101"/>
        <end position="119"/>
    </location>
</feature>
<dbReference type="Pfam" id="PF02308">
    <property type="entry name" value="MgtC"/>
    <property type="match status" value="1"/>
</dbReference>
<keyword evidence="3" id="KW-1003">Cell membrane</keyword>
<dbReference type="Proteomes" id="UP000824229">
    <property type="component" value="Unassembled WGS sequence"/>
</dbReference>
<dbReference type="EMBL" id="JAHLFQ010000248">
    <property type="protein sequence ID" value="MBU3805167.1"/>
    <property type="molecule type" value="Genomic_DNA"/>
</dbReference>
<feature type="transmembrane region" description="Helical" evidence="7">
    <location>
        <begin position="44"/>
        <end position="63"/>
    </location>
</feature>
<evidence type="ECO:0000256" key="6">
    <source>
        <dbReference type="ARBA" id="ARBA00023136"/>
    </source>
</evidence>
<dbReference type="AlphaFoldDB" id="A0A9E2KEQ8"/>
<comment type="subcellular location">
    <subcellularLocation>
        <location evidence="1">Cell membrane</location>
        <topology evidence="1">Multi-pass membrane protein</topology>
    </subcellularLocation>
</comment>
<gene>
    <name evidence="9" type="ORF">H9872_10510</name>
</gene>
<feature type="transmembrane region" description="Helical" evidence="7">
    <location>
        <begin position="13"/>
        <end position="32"/>
    </location>
</feature>
<evidence type="ECO:0000256" key="5">
    <source>
        <dbReference type="ARBA" id="ARBA00022989"/>
    </source>
</evidence>
<feature type="domain" description="MgtC/SapB/SrpB/YhiD N-terminal" evidence="8">
    <location>
        <begin position="20"/>
        <end position="143"/>
    </location>
</feature>
<dbReference type="InterPro" id="IPR003416">
    <property type="entry name" value="MgtC/SapB/SrpB/YhiD_fam"/>
</dbReference>
<keyword evidence="4 7" id="KW-0812">Transmembrane</keyword>
<evidence type="ECO:0000256" key="1">
    <source>
        <dbReference type="ARBA" id="ARBA00004651"/>
    </source>
</evidence>
<dbReference type="PRINTS" id="PR01837">
    <property type="entry name" value="MGTCSAPBPROT"/>
</dbReference>
<sequence>MHSGEVGLLDIEFIEVMCRLMIAMLFSGLVGIDREKKDRPAGFRTYILVGIGAALVMIINQKIVEEFGVSDPVRLGAQVISGVGFLGAGTIMVTGGEKVKGLTTAAGLWVVACMGLAIGAGFYQVAIAAFICIFATLKLLHLIGNKMSKIGKISSLYLEISNTCVMKEIIDYLQTNNIRILNIEVNDSLIKKEGHIGVIIKVKFNEKYKYTHLEDLLKKYKYVEYVFEWE</sequence>
<evidence type="ECO:0000313" key="9">
    <source>
        <dbReference type="EMBL" id="MBU3805167.1"/>
    </source>
</evidence>
<accession>A0A9E2KEQ8</accession>
<evidence type="ECO:0000313" key="10">
    <source>
        <dbReference type="Proteomes" id="UP000824229"/>
    </source>
</evidence>
<dbReference type="InterPro" id="IPR049177">
    <property type="entry name" value="MgtC_SapB_SrpB_YhiD_N"/>
</dbReference>
<keyword evidence="5 7" id="KW-1133">Transmembrane helix</keyword>
<evidence type="ECO:0000256" key="4">
    <source>
        <dbReference type="ARBA" id="ARBA00022692"/>
    </source>
</evidence>
<evidence type="ECO:0000256" key="3">
    <source>
        <dbReference type="ARBA" id="ARBA00022475"/>
    </source>
</evidence>
<evidence type="ECO:0000256" key="7">
    <source>
        <dbReference type="SAM" id="Phobius"/>
    </source>
</evidence>
<dbReference type="GO" id="GO:0005886">
    <property type="term" value="C:plasma membrane"/>
    <property type="evidence" value="ECO:0007669"/>
    <property type="project" value="UniProtKB-SubCell"/>
</dbReference>
<proteinExistence type="inferred from homology"/>
<dbReference type="PANTHER" id="PTHR33778">
    <property type="entry name" value="PROTEIN MGTC"/>
    <property type="match status" value="1"/>
</dbReference>
<keyword evidence="6 7" id="KW-0472">Membrane</keyword>
<name>A0A9E2KEQ8_9FIRM</name>